<dbReference type="GO" id="GO:0008270">
    <property type="term" value="F:zinc ion binding"/>
    <property type="evidence" value="ECO:0007669"/>
    <property type="project" value="InterPro"/>
</dbReference>
<dbReference type="NCBIfam" id="TIGR00167">
    <property type="entry name" value="cbbA"/>
    <property type="match status" value="1"/>
</dbReference>
<gene>
    <name evidence="4" type="ORF">DWY77_07135</name>
</gene>
<protein>
    <submittedName>
        <fullName evidence="4">Class II fructose-bisphosphate aldolase</fullName>
    </submittedName>
</protein>
<feature type="binding site" evidence="3">
    <location>
        <position position="133"/>
    </location>
    <ligand>
        <name>Zn(2+)</name>
        <dbReference type="ChEBI" id="CHEBI:29105"/>
        <label>2</label>
    </ligand>
</feature>
<feature type="binding site" evidence="2">
    <location>
        <position position="180"/>
    </location>
    <ligand>
        <name>dihydroxyacetone phosphate</name>
        <dbReference type="ChEBI" id="CHEBI:57642"/>
    </ligand>
</feature>
<dbReference type="Proteomes" id="UP000286147">
    <property type="component" value="Unassembled WGS sequence"/>
</dbReference>
<comment type="cofactor">
    <cofactor evidence="3">
        <name>Zn(2+)</name>
        <dbReference type="ChEBI" id="CHEBI:29105"/>
    </cofactor>
    <text evidence="3">Binds 2 Zn(2+) ions per subunit. One is catalytic and the other provides a structural contribution.</text>
</comment>
<feature type="active site" description="Proton donor" evidence="1">
    <location>
        <position position="81"/>
    </location>
</feature>
<evidence type="ECO:0000313" key="4">
    <source>
        <dbReference type="EMBL" id="RGQ82342.1"/>
    </source>
</evidence>
<accession>A0A412CDU2</accession>
<evidence type="ECO:0000256" key="1">
    <source>
        <dbReference type="PIRSR" id="PIRSR001359-1"/>
    </source>
</evidence>
<dbReference type="CDD" id="cd00947">
    <property type="entry name" value="TBP_aldolase_IIB"/>
    <property type="match status" value="1"/>
</dbReference>
<feature type="binding site" evidence="2">
    <location>
        <begin position="229"/>
        <end position="232"/>
    </location>
    <ligand>
        <name>dihydroxyacetone phosphate</name>
        <dbReference type="ChEBI" id="CHEBI:57642"/>
    </ligand>
</feature>
<feature type="binding site" evidence="3">
    <location>
        <position position="82"/>
    </location>
    <ligand>
        <name>Zn(2+)</name>
        <dbReference type="ChEBI" id="CHEBI:29105"/>
        <label>1</label>
        <note>catalytic</note>
    </ligand>
</feature>
<dbReference type="SUPFAM" id="SSF51569">
    <property type="entry name" value="Aldolase"/>
    <property type="match status" value="1"/>
</dbReference>
<dbReference type="InterPro" id="IPR013785">
    <property type="entry name" value="Aldolase_TIM"/>
</dbReference>
<feature type="binding site" evidence="3">
    <location>
        <position position="103"/>
    </location>
    <ligand>
        <name>Zn(2+)</name>
        <dbReference type="ChEBI" id="CHEBI:29105"/>
        <label>2</label>
    </ligand>
</feature>
<evidence type="ECO:0000256" key="2">
    <source>
        <dbReference type="PIRSR" id="PIRSR001359-2"/>
    </source>
</evidence>
<dbReference type="Gene3D" id="3.20.20.70">
    <property type="entry name" value="Aldolase class I"/>
    <property type="match status" value="1"/>
</dbReference>
<feature type="binding site" evidence="3">
    <location>
        <position position="207"/>
    </location>
    <ligand>
        <name>Zn(2+)</name>
        <dbReference type="ChEBI" id="CHEBI:29105"/>
        <label>1</label>
        <note>catalytic</note>
    </ligand>
</feature>
<sequence length="277" mass="30580">MLVSSKELLLTAKQKHFAIPSANFVDEISAKAHIEVAEEMNLPLILSFAQVHSKYQSLEEAANIGKYYANKAKVPVVLHLDHGEDFDFIKRAIDLGFTSVMIDASNETLDENIRITKEVVDYAHAHDVCVEAEIGHVGTGVSVDALSEAKSVYTSVEEAIKLTQETNLDSLAVSIGTAHGSYKGTPVINFERLKELSEALDVPLVLHGGSSSGDENLSRCAKEGIAKINIYTDFILNAYKNLQENEAKDYFAVKTLLKDGIKDILRRYYKVFSTQNI</sequence>
<keyword evidence="3" id="KW-0862">Zinc</keyword>
<organism evidence="4 5">
    <name type="scientific">Megamonas rupellensis</name>
    <dbReference type="NCBI Taxonomy" id="491921"/>
    <lineage>
        <taxon>Bacteria</taxon>
        <taxon>Bacillati</taxon>
        <taxon>Bacillota</taxon>
        <taxon>Negativicutes</taxon>
        <taxon>Selenomonadales</taxon>
        <taxon>Selenomonadaceae</taxon>
        <taxon>Megamonas</taxon>
    </lineage>
</organism>
<proteinExistence type="predicted"/>
<feature type="binding site" evidence="2">
    <location>
        <begin position="208"/>
        <end position="210"/>
    </location>
    <ligand>
        <name>dihydroxyacetone phosphate</name>
        <dbReference type="ChEBI" id="CHEBI:57642"/>
    </ligand>
</feature>
<evidence type="ECO:0000313" key="5">
    <source>
        <dbReference type="Proteomes" id="UP000286147"/>
    </source>
</evidence>
<name>A0A412CDU2_9FIRM</name>
<dbReference type="InterPro" id="IPR000771">
    <property type="entry name" value="FBA_II"/>
</dbReference>
<dbReference type="GO" id="GO:0005975">
    <property type="term" value="P:carbohydrate metabolic process"/>
    <property type="evidence" value="ECO:0007669"/>
    <property type="project" value="InterPro"/>
</dbReference>
<dbReference type="AlphaFoldDB" id="A0A412CDU2"/>
<dbReference type="InterPro" id="IPR050246">
    <property type="entry name" value="Class_II_FBP_aldolase"/>
</dbReference>
<keyword evidence="3" id="KW-0479">Metal-binding</keyword>
<feature type="binding site" evidence="3">
    <location>
        <position position="179"/>
    </location>
    <ligand>
        <name>Zn(2+)</name>
        <dbReference type="ChEBI" id="CHEBI:29105"/>
        <label>1</label>
        <note>catalytic</note>
    </ligand>
</feature>
<dbReference type="PANTHER" id="PTHR30304">
    <property type="entry name" value="D-TAGATOSE-1,6-BISPHOSPHATE ALDOLASE"/>
    <property type="match status" value="1"/>
</dbReference>
<dbReference type="PANTHER" id="PTHR30304:SF0">
    <property type="entry name" value="D-TAGATOSE-1,6-BISPHOSPHATE ALDOLASE SUBUNIT GATY-RELATED"/>
    <property type="match status" value="1"/>
</dbReference>
<dbReference type="EMBL" id="QRTP01000016">
    <property type="protein sequence ID" value="RGQ82342.1"/>
    <property type="molecule type" value="Genomic_DNA"/>
</dbReference>
<dbReference type="GO" id="GO:0009025">
    <property type="term" value="F:tagatose-bisphosphate aldolase activity"/>
    <property type="evidence" value="ECO:0007669"/>
    <property type="project" value="TreeGrafter"/>
</dbReference>
<dbReference type="GO" id="GO:0005829">
    <property type="term" value="C:cytosol"/>
    <property type="evidence" value="ECO:0007669"/>
    <property type="project" value="TreeGrafter"/>
</dbReference>
<dbReference type="RefSeq" id="WP_018999636.1">
    <property type="nucleotide sequence ID" value="NZ_NAKQ01000002.1"/>
</dbReference>
<reference evidence="4 5" key="1">
    <citation type="submission" date="2018-08" db="EMBL/GenBank/DDBJ databases">
        <title>A genome reference for cultivated species of the human gut microbiota.</title>
        <authorList>
            <person name="Zou Y."/>
            <person name="Xue W."/>
            <person name="Luo G."/>
        </authorList>
    </citation>
    <scope>NUCLEOTIDE SEQUENCE [LARGE SCALE GENOMIC DNA]</scope>
    <source>
        <strain evidence="4 5">AF27-12</strain>
    </source>
</reference>
<comment type="caution">
    <text evidence="4">The sequence shown here is derived from an EMBL/GenBank/DDBJ whole genome shotgun (WGS) entry which is preliminary data.</text>
</comment>
<dbReference type="PIRSF" id="PIRSF001359">
    <property type="entry name" value="F_bP_aldolase_II"/>
    <property type="match status" value="1"/>
</dbReference>
<evidence type="ECO:0000256" key="3">
    <source>
        <dbReference type="PIRSR" id="PIRSR001359-3"/>
    </source>
</evidence>
<dbReference type="Pfam" id="PF01116">
    <property type="entry name" value="F_bP_aldolase"/>
    <property type="match status" value="1"/>
</dbReference>